<dbReference type="AlphaFoldDB" id="A0AAV3QY90"/>
<gene>
    <name evidence="2" type="ORF">LIER_40456</name>
</gene>
<feature type="compositionally biased region" description="Low complexity" evidence="1">
    <location>
        <begin position="15"/>
        <end position="30"/>
    </location>
</feature>
<keyword evidence="3" id="KW-1185">Reference proteome</keyword>
<comment type="caution">
    <text evidence="2">The sequence shown here is derived from an EMBL/GenBank/DDBJ whole genome shotgun (WGS) entry which is preliminary data.</text>
</comment>
<feature type="region of interest" description="Disordered" evidence="1">
    <location>
        <begin position="15"/>
        <end position="36"/>
    </location>
</feature>
<reference evidence="2 3" key="1">
    <citation type="submission" date="2024-01" db="EMBL/GenBank/DDBJ databases">
        <title>The complete chloroplast genome sequence of Lithospermum erythrorhizon: insights into the phylogenetic relationship among Boraginaceae species and the maternal lineages of purple gromwells.</title>
        <authorList>
            <person name="Okada T."/>
            <person name="Watanabe K."/>
        </authorList>
    </citation>
    <scope>NUCLEOTIDE SEQUENCE [LARGE SCALE GENOMIC DNA]</scope>
</reference>
<name>A0AAV3QY90_LITER</name>
<sequence length="375" mass="41641">MNIVKGVAELIRKTSGSQSSDFSSGSSPARFSPPTPVIHFSEDGDEGMLKTLWGRYENAIDKEEKRKLLKLFLKQFLVVYQTWEPINLGQSPDGASSIPLSNYPQNASYEVVGCTGGHPSELIAKLIEELQNITTLIMEWTQSSTTIVNEALVVLDGLAVVTRSMHNCRVLGYYGGIQKLTALIKVCVVQLKEITGALSGDDSFADMAVEKIALLQKILAHAVLIFCNFINLQSDPYEKNQWSELSMGFALPRSHGTAIEPSDSLEVHITDRILRWQQKAIVSLMEAGGLNWLVELLRVMRRLSMKELSTDMTLQYLTLRTLRSALADNPRGQNHFRSIGGLEVLLDGLGISSTSALRLKEFSTSETTRYYKPNL</sequence>
<dbReference type="Proteomes" id="UP001454036">
    <property type="component" value="Unassembled WGS sequence"/>
</dbReference>
<evidence type="ECO:0000313" key="3">
    <source>
        <dbReference type="Proteomes" id="UP001454036"/>
    </source>
</evidence>
<dbReference type="SUPFAM" id="SSF48371">
    <property type="entry name" value="ARM repeat"/>
    <property type="match status" value="1"/>
</dbReference>
<evidence type="ECO:0000256" key="1">
    <source>
        <dbReference type="SAM" id="MobiDB-lite"/>
    </source>
</evidence>
<protein>
    <submittedName>
        <fullName evidence="2">Uncharacterized protein</fullName>
    </submittedName>
</protein>
<dbReference type="InterPro" id="IPR016024">
    <property type="entry name" value="ARM-type_fold"/>
</dbReference>
<accession>A0AAV3QY90</accession>
<proteinExistence type="predicted"/>
<organism evidence="2 3">
    <name type="scientific">Lithospermum erythrorhizon</name>
    <name type="common">Purple gromwell</name>
    <name type="synonym">Lithospermum officinale var. erythrorhizon</name>
    <dbReference type="NCBI Taxonomy" id="34254"/>
    <lineage>
        <taxon>Eukaryota</taxon>
        <taxon>Viridiplantae</taxon>
        <taxon>Streptophyta</taxon>
        <taxon>Embryophyta</taxon>
        <taxon>Tracheophyta</taxon>
        <taxon>Spermatophyta</taxon>
        <taxon>Magnoliopsida</taxon>
        <taxon>eudicotyledons</taxon>
        <taxon>Gunneridae</taxon>
        <taxon>Pentapetalae</taxon>
        <taxon>asterids</taxon>
        <taxon>lamiids</taxon>
        <taxon>Boraginales</taxon>
        <taxon>Boraginaceae</taxon>
        <taxon>Boraginoideae</taxon>
        <taxon>Lithospermeae</taxon>
        <taxon>Lithospermum</taxon>
    </lineage>
</organism>
<evidence type="ECO:0000313" key="2">
    <source>
        <dbReference type="EMBL" id="GAA0167852.1"/>
    </source>
</evidence>
<dbReference type="EMBL" id="BAABME010023349">
    <property type="protein sequence ID" value="GAA0167852.1"/>
    <property type="molecule type" value="Genomic_DNA"/>
</dbReference>